<dbReference type="InterPro" id="IPR026888">
    <property type="entry name" value="AcetylCoA_hyd_C"/>
</dbReference>
<dbReference type="Gene3D" id="3.40.1080.20">
    <property type="entry name" value="Acetyl-CoA hydrolase/transferase C-terminal domain"/>
    <property type="match status" value="1"/>
</dbReference>
<proteinExistence type="predicted"/>
<dbReference type="PANTHER" id="PTHR21432">
    <property type="entry name" value="ACETYL-COA HYDROLASE-RELATED"/>
    <property type="match status" value="1"/>
</dbReference>
<dbReference type="InterPro" id="IPR038460">
    <property type="entry name" value="AcetylCoA_hyd_C_sf"/>
</dbReference>
<dbReference type="AlphaFoldDB" id="A0A7G6TUS9"/>
<dbReference type="InterPro" id="IPR046433">
    <property type="entry name" value="ActCoA_hydro"/>
</dbReference>
<dbReference type="Gene3D" id="3.30.750.70">
    <property type="entry name" value="4-hydroxybutyrate coenzyme like domains"/>
    <property type="match status" value="1"/>
</dbReference>
<dbReference type="EMBL" id="CP050292">
    <property type="protein sequence ID" value="QND70511.1"/>
    <property type="molecule type" value="Genomic_DNA"/>
</dbReference>
<dbReference type="GO" id="GO:0006083">
    <property type="term" value="P:acetate metabolic process"/>
    <property type="evidence" value="ECO:0007669"/>
    <property type="project" value="InterPro"/>
</dbReference>
<dbReference type="Pfam" id="PF13336">
    <property type="entry name" value="AcetylCoA_hyd_C"/>
    <property type="match status" value="1"/>
</dbReference>
<gene>
    <name evidence="2" type="ORF">HB776_04075</name>
</gene>
<dbReference type="PANTHER" id="PTHR21432:SF20">
    <property type="entry name" value="ACETYL-COA HYDROLASE"/>
    <property type="match status" value="1"/>
</dbReference>
<dbReference type="KEGG" id="trb:HB776_04075"/>
<name>A0A7G6TUS9_9BRAD</name>
<evidence type="ECO:0000313" key="3">
    <source>
        <dbReference type="Proteomes" id="UP000515291"/>
    </source>
</evidence>
<reference evidence="3" key="1">
    <citation type="journal article" date="2020" name="Mol. Plant Microbe">
        <title>Rhizobial microsymbionts of the narrowly endemic Oxytropis species growing in Kamchatka are characterized by significant genetic diversity and possess a set of genes that are associated with T3SS and T6SS secretion systems and can affect the development of symbiosis.</title>
        <authorList>
            <person name="Safronova V."/>
            <person name="Guro P."/>
            <person name="Sazanova A."/>
            <person name="Kuznetsova I."/>
            <person name="Belimov A."/>
            <person name="Yakubov V."/>
            <person name="Chirak E."/>
            <person name="Afonin A."/>
            <person name="Gogolev Y."/>
            <person name="Andronov E."/>
            <person name="Tikhonovich I."/>
        </authorList>
    </citation>
    <scope>NUCLEOTIDE SEQUENCE [LARGE SCALE GENOMIC DNA]</scope>
    <source>
        <strain evidence="3">581</strain>
    </source>
</reference>
<sequence>MPKIFTDPDAIAEGIIRDVGTTLVVGLPLGLGKANHIINALYQRALADRNVRLTFFSALTLEKPRPSSELEKRFINPVIERLFGGYPDLAYANALHKGELPPNIQVNEFFFLAGKWLRVADAQQHYISANYTHASSYLLTRGLNVITQLVSKRVVDGAARYSLSCNTDTTLDLMRARNEGRVSFRLIGQVNSELPFMPGQGDLTSDEFHAVLESPETEFPLFAPPSEPVNDTKYAIGLHAAGLVRDGGTLQIGIGQVGDALAQGLIVRHRDNAAFRSLMQHLAPDAPPKEVATFERGLYGVSEMLFEAFLGLIDAGILKREVDDTIVHGAFFLGPKAFYQALRDMTPERLAKIQMMPVSFTNELYGDEDAKRRARVDARFVNNTMMATLMGAAISDGLENGQVVSGVGGQYNFVSQAFALEGARSILTLEATRAGKKPASNIRWSYGHTTIPRHLRDIIVTEYGVADLRGKSDADVIAEMLQVSDSRFQSELMKQAQEAGKLPKSYDIPAAYRDNVPERISAVLRPARDAGLLPMFPFGSDFTKVEQRLIPALQILSAASASPQKLAGLFWEGMTHTASASDEAALARLGLDRPATWAERAYRLLVSRRARAQRLSLAILVDRLPLLDEGGHAF</sequence>
<dbReference type="RefSeq" id="WP_184515401.1">
    <property type="nucleotide sequence ID" value="NZ_CP050292.1"/>
</dbReference>
<evidence type="ECO:0000259" key="1">
    <source>
        <dbReference type="Pfam" id="PF13336"/>
    </source>
</evidence>
<dbReference type="GO" id="GO:0016787">
    <property type="term" value="F:hydrolase activity"/>
    <property type="evidence" value="ECO:0007669"/>
    <property type="project" value="UniProtKB-KW"/>
</dbReference>
<dbReference type="InterPro" id="IPR037171">
    <property type="entry name" value="NagB/RpiA_transferase-like"/>
</dbReference>
<accession>A0A7G6TUS9</accession>
<organism evidence="2 3">
    <name type="scientific">Tardiphaga robiniae</name>
    <dbReference type="NCBI Taxonomy" id="943830"/>
    <lineage>
        <taxon>Bacteria</taxon>
        <taxon>Pseudomonadati</taxon>
        <taxon>Pseudomonadota</taxon>
        <taxon>Alphaproteobacteria</taxon>
        <taxon>Hyphomicrobiales</taxon>
        <taxon>Nitrobacteraceae</taxon>
        <taxon>Tardiphaga</taxon>
    </lineage>
</organism>
<dbReference type="Gene3D" id="3.40.1080.10">
    <property type="entry name" value="Glutaconate Coenzyme A-transferase"/>
    <property type="match status" value="1"/>
</dbReference>
<protein>
    <submittedName>
        <fullName evidence="2">Acetyl-CoA hydrolase</fullName>
    </submittedName>
</protein>
<feature type="domain" description="Acetyl-CoA hydrolase/transferase C-terminal" evidence="1">
    <location>
        <begin position="334"/>
        <end position="496"/>
    </location>
</feature>
<dbReference type="Proteomes" id="UP000515291">
    <property type="component" value="Chromosome"/>
</dbReference>
<evidence type="ECO:0000313" key="2">
    <source>
        <dbReference type="EMBL" id="QND70511.1"/>
    </source>
</evidence>
<keyword evidence="2" id="KW-0378">Hydrolase</keyword>
<dbReference type="GO" id="GO:0008775">
    <property type="term" value="F:acetate CoA-transferase activity"/>
    <property type="evidence" value="ECO:0007669"/>
    <property type="project" value="InterPro"/>
</dbReference>
<dbReference type="SUPFAM" id="SSF100950">
    <property type="entry name" value="NagB/RpiA/CoA transferase-like"/>
    <property type="match status" value="1"/>
</dbReference>